<protein>
    <submittedName>
        <fullName evidence="2">CDP-alcohol phosphatidyltransferase</fullName>
    </submittedName>
</protein>
<dbReference type="eggNOG" id="COG0558">
    <property type="taxonomic scope" value="Bacteria"/>
</dbReference>
<dbReference type="Pfam" id="PF01066">
    <property type="entry name" value="CDP-OH_P_transf"/>
    <property type="match status" value="1"/>
</dbReference>
<dbReference type="GO" id="GO:0016780">
    <property type="term" value="F:phosphotransferase activity, for other substituted phosphate groups"/>
    <property type="evidence" value="ECO:0007669"/>
    <property type="project" value="InterPro"/>
</dbReference>
<dbReference type="AlphaFoldDB" id="F3YZK2"/>
<keyword evidence="1" id="KW-1133">Transmembrane helix</keyword>
<organism evidence="2 3">
    <name type="scientific">Desulfocurvibacter africanus subsp. africanus str. Walvis Bay</name>
    <dbReference type="NCBI Taxonomy" id="690850"/>
    <lineage>
        <taxon>Bacteria</taxon>
        <taxon>Pseudomonadati</taxon>
        <taxon>Thermodesulfobacteriota</taxon>
        <taxon>Desulfovibrionia</taxon>
        <taxon>Desulfovibrionales</taxon>
        <taxon>Desulfovibrionaceae</taxon>
        <taxon>Desulfocurvibacter</taxon>
    </lineage>
</organism>
<evidence type="ECO:0000313" key="3">
    <source>
        <dbReference type="Proteomes" id="UP000007844"/>
    </source>
</evidence>
<feature type="transmembrane region" description="Helical" evidence="1">
    <location>
        <begin position="113"/>
        <end position="133"/>
    </location>
</feature>
<keyword evidence="3" id="KW-1185">Reference proteome</keyword>
<proteinExistence type="predicted"/>
<dbReference type="EMBL" id="CP003221">
    <property type="protein sequence ID" value="EGJ49701.1"/>
    <property type="molecule type" value="Genomic_DNA"/>
</dbReference>
<dbReference type="Gene3D" id="1.20.120.1760">
    <property type="match status" value="1"/>
</dbReference>
<feature type="transmembrane region" description="Helical" evidence="1">
    <location>
        <begin position="36"/>
        <end position="62"/>
    </location>
</feature>
<evidence type="ECO:0000256" key="1">
    <source>
        <dbReference type="SAM" id="Phobius"/>
    </source>
</evidence>
<accession>F3YZK2</accession>
<dbReference type="STRING" id="690850.Desaf_1362"/>
<name>F3YZK2_DESAF</name>
<dbReference type="InterPro" id="IPR043130">
    <property type="entry name" value="CDP-OH_PTrfase_TM_dom"/>
</dbReference>
<dbReference type="InterPro" id="IPR000462">
    <property type="entry name" value="CDP-OH_P_trans"/>
</dbReference>
<keyword evidence="2" id="KW-0808">Transferase</keyword>
<reference evidence="2 3" key="1">
    <citation type="journal article" date="2011" name="J. Bacteriol.">
        <title>Genome sequence of the mercury-methylating and pleomorphic Desulfovibrio africanus Strain Walvis Bay.</title>
        <authorList>
            <person name="Brown S.D."/>
            <person name="Wall J.D."/>
            <person name="Kucken A.M."/>
            <person name="Gilmour C.C."/>
            <person name="Podar M."/>
            <person name="Brandt C.C."/>
            <person name="Teshima H."/>
            <person name="Detter J.C."/>
            <person name="Han C.S."/>
            <person name="Land M.L."/>
            <person name="Lucas S."/>
            <person name="Han J."/>
            <person name="Pennacchio L."/>
            <person name="Nolan M."/>
            <person name="Pitluck S."/>
            <person name="Woyke T."/>
            <person name="Goodwin L."/>
            <person name="Palumbo A.V."/>
            <person name="Elias D.A."/>
        </authorList>
    </citation>
    <scope>NUCLEOTIDE SEQUENCE [LARGE SCALE GENOMIC DNA]</scope>
    <source>
        <strain evidence="2 3">Walvis Bay</strain>
    </source>
</reference>
<sequence>MGLRTSRLGRGYYRTLAACVLPVARGLSLGPNGITVAGLAVACLVPPAFALHPLWGLAAMALSGLADSLDGLVSREMGLSTRFGALLDSSTDRVADVFYLAGFWLLFRDDPHFVPATALFFAAMTATLLISYIKARIEGLGGSCPSALMSREARTVYLLVWALAAGLVQEGRSAMLWGGLWLYLVLCLLTAGHRLLRVGRSLDNLAPVRKPASREPDSA</sequence>
<dbReference type="Proteomes" id="UP000007844">
    <property type="component" value="Chromosome"/>
</dbReference>
<feature type="transmembrane region" description="Helical" evidence="1">
    <location>
        <begin position="153"/>
        <end position="169"/>
    </location>
</feature>
<dbReference type="KEGG" id="daf:Desaf_1362"/>
<keyword evidence="1" id="KW-0812">Transmembrane</keyword>
<feature type="transmembrane region" description="Helical" evidence="1">
    <location>
        <begin position="175"/>
        <end position="196"/>
    </location>
</feature>
<keyword evidence="1" id="KW-0472">Membrane</keyword>
<evidence type="ECO:0000313" key="2">
    <source>
        <dbReference type="EMBL" id="EGJ49701.1"/>
    </source>
</evidence>
<dbReference type="HOGENOM" id="CLU_080384_1_2_7"/>
<dbReference type="RefSeq" id="WP_014259492.1">
    <property type="nucleotide sequence ID" value="NC_016629.1"/>
</dbReference>
<gene>
    <name evidence="2" type="ORF">Desaf_1362</name>
</gene>
<dbReference type="GO" id="GO:0008654">
    <property type="term" value="P:phospholipid biosynthetic process"/>
    <property type="evidence" value="ECO:0007669"/>
    <property type="project" value="InterPro"/>
</dbReference>
<dbReference type="GO" id="GO:0016020">
    <property type="term" value="C:membrane"/>
    <property type="evidence" value="ECO:0007669"/>
    <property type="project" value="InterPro"/>
</dbReference>